<dbReference type="EMBL" id="FOQT01000002">
    <property type="protein sequence ID" value="SFI10307.1"/>
    <property type="molecule type" value="Genomic_DNA"/>
</dbReference>
<evidence type="ECO:0000313" key="3">
    <source>
        <dbReference type="Proteomes" id="UP000198931"/>
    </source>
</evidence>
<organism evidence="2 3">
    <name type="scientific">Halpernia frigidisoli</name>
    <dbReference type="NCBI Taxonomy" id="1125876"/>
    <lineage>
        <taxon>Bacteria</taxon>
        <taxon>Pseudomonadati</taxon>
        <taxon>Bacteroidota</taxon>
        <taxon>Flavobacteriia</taxon>
        <taxon>Flavobacteriales</taxon>
        <taxon>Weeksellaceae</taxon>
        <taxon>Chryseobacterium group</taxon>
        <taxon>Halpernia</taxon>
    </lineage>
</organism>
<feature type="transmembrane region" description="Helical" evidence="1">
    <location>
        <begin position="371"/>
        <end position="391"/>
    </location>
</feature>
<gene>
    <name evidence="2" type="ORF">SAMN05443292_1369</name>
</gene>
<feature type="transmembrane region" description="Helical" evidence="1">
    <location>
        <begin position="169"/>
        <end position="186"/>
    </location>
</feature>
<dbReference type="RefSeq" id="WP_090079386.1">
    <property type="nucleotide sequence ID" value="NZ_FOQT01000002.1"/>
</dbReference>
<dbReference type="Proteomes" id="UP000198931">
    <property type="component" value="Unassembled WGS sequence"/>
</dbReference>
<feature type="transmembrane region" description="Helical" evidence="1">
    <location>
        <begin position="411"/>
        <end position="433"/>
    </location>
</feature>
<keyword evidence="3" id="KW-1185">Reference proteome</keyword>
<evidence type="ECO:0000313" key="2">
    <source>
        <dbReference type="EMBL" id="SFI10307.1"/>
    </source>
</evidence>
<keyword evidence="1" id="KW-1133">Transmembrane helix</keyword>
<sequence length="861" mass="97605">MLKNKRYIFIAASLLLFIIMAVVYANPVLNGKQLFQHDIVQYKGGAKELLDFRANNNSETYWSDSMFGGMPTYQMGAQFRGDLIRSVDDFFMLLPKPANYLFLLFSGFFLLGLVVVKNWKYALLGATFFGFSTYFFIALAAGHNGKIHTVAYFAPLLAGILLVYVRKKYVVGFIVTTLFMALQIFANHAQMTYYFFLAMGFLFLSEFLRAATGKIDWKHFGISTGILAVAFVLGVGMNSQRILANSEYIKETVRGKQILNSDGQTAGKSGIDKEGILMWSYGKLETLNLFIPRLMGGGSQEEGSAEMMQKTQELVQQNATSQQEVDNLQKGFGSATYWGDQPGTSGPAYQGAVVVFLAILGFFFAWKKYKYWIFGASVLTIFLAWGSHFLLVSDFFIDFVPFYNKFRAPSSILVVVELLFPLIAMVGLYRFFNSNESIETSEENILKEDYKKKILIWISSIVLGFTLILLVFGKSLLGFHTDAEKTYFPPYLLDYFVDARYSVFKTDALKAILYVALVAAILYFSLKKKISQNIALILIGAISLFDLWSVNHRYLNKDNFVDKTFAEQPFQTETSDLLVDKVGDNQNLISLLNDVKVNKVLETIAQKDETHYRIYNNVLSTFSETNTSYFKSSVGGYHAVKLRRYDDLINKYFFSSDTKVIPKILNLLNVKYMIFGNQEKPEIVPNPETNGNAWFVSDVKLVKTPNEELNSLGIIDSKKTAIVSINDARYIKHYILQSDSTAIINLTKYQPNSLEYKTQSKTPQLAVFSEIYYPEGWKMLIDDVEVPYIKADYLLRAVVVPAGNHTLQMVFEPKVIATGKIISLISLLIFLILSGLGIYFIYRKRDKSFKNVILTKEESLV</sequence>
<name>A0A1I3FGN1_9FLAO</name>
<feature type="transmembrane region" description="Helical" evidence="1">
    <location>
        <begin position="147"/>
        <end position="164"/>
    </location>
</feature>
<dbReference type="PANTHER" id="PTHR38454:SF1">
    <property type="entry name" value="INTEGRAL MEMBRANE PROTEIN"/>
    <property type="match status" value="1"/>
</dbReference>
<keyword evidence="1" id="KW-0472">Membrane</keyword>
<dbReference type="OrthoDB" id="9772884at2"/>
<dbReference type="Pfam" id="PF09586">
    <property type="entry name" value="YfhO"/>
    <property type="match status" value="1"/>
</dbReference>
<feature type="transmembrane region" description="Helical" evidence="1">
    <location>
        <begin position="533"/>
        <end position="550"/>
    </location>
</feature>
<feature type="transmembrane region" description="Helical" evidence="1">
    <location>
        <begin position="98"/>
        <end position="116"/>
    </location>
</feature>
<accession>A0A1I3FGN1</accession>
<feature type="transmembrane region" description="Helical" evidence="1">
    <location>
        <begin position="821"/>
        <end position="842"/>
    </location>
</feature>
<protein>
    <submittedName>
        <fullName evidence="2">Membrane protein YfhO</fullName>
    </submittedName>
</protein>
<dbReference type="AlphaFoldDB" id="A0A1I3FGN1"/>
<feature type="transmembrane region" description="Helical" evidence="1">
    <location>
        <begin position="454"/>
        <end position="472"/>
    </location>
</feature>
<feature type="transmembrane region" description="Helical" evidence="1">
    <location>
        <begin position="192"/>
        <end position="208"/>
    </location>
</feature>
<keyword evidence="1" id="KW-0812">Transmembrane</keyword>
<dbReference type="STRING" id="1125876.SAMN05443292_1369"/>
<feature type="transmembrane region" description="Helical" evidence="1">
    <location>
        <begin position="348"/>
        <end position="366"/>
    </location>
</feature>
<proteinExistence type="predicted"/>
<reference evidence="2 3" key="1">
    <citation type="submission" date="2016-10" db="EMBL/GenBank/DDBJ databases">
        <authorList>
            <person name="de Groot N.N."/>
        </authorList>
    </citation>
    <scope>NUCLEOTIDE SEQUENCE [LARGE SCALE GENOMIC DNA]</scope>
    <source>
        <strain evidence="2 3">DSM 26000</strain>
    </source>
</reference>
<feature type="transmembrane region" description="Helical" evidence="1">
    <location>
        <begin position="508"/>
        <end position="526"/>
    </location>
</feature>
<feature type="transmembrane region" description="Helical" evidence="1">
    <location>
        <begin position="220"/>
        <end position="237"/>
    </location>
</feature>
<evidence type="ECO:0000256" key="1">
    <source>
        <dbReference type="SAM" id="Phobius"/>
    </source>
</evidence>
<dbReference type="PANTHER" id="PTHR38454">
    <property type="entry name" value="INTEGRAL MEMBRANE PROTEIN-RELATED"/>
    <property type="match status" value="1"/>
</dbReference>
<dbReference type="InterPro" id="IPR018580">
    <property type="entry name" value="Uncharacterised_YfhO"/>
</dbReference>
<feature type="transmembrane region" description="Helical" evidence="1">
    <location>
        <begin position="121"/>
        <end position="141"/>
    </location>
</feature>